<sequence length="79" mass="8877">MKHRRILERALRDAGVPDEHYWIEGVHEPVPTPPDFLYLRSLPGGGWVTGVFERGSYEPVEEHSTEAAACAHLRTLLGV</sequence>
<reference evidence="1 2" key="1">
    <citation type="journal article" date="2016" name="Front. Microbiol.">
        <title>Comparative Genomics Analysis of Streptomyces Species Reveals Their Adaptation to the Marine Environment and Their Diversity at the Genomic Level.</title>
        <authorList>
            <person name="Tian X."/>
            <person name="Zhang Z."/>
            <person name="Yang T."/>
            <person name="Chen M."/>
            <person name="Li J."/>
            <person name="Chen F."/>
            <person name="Yang J."/>
            <person name="Li W."/>
            <person name="Zhang B."/>
            <person name="Zhang Z."/>
            <person name="Wu J."/>
            <person name="Zhang C."/>
            <person name="Long L."/>
            <person name="Xiao J."/>
        </authorList>
    </citation>
    <scope>NUCLEOTIDE SEQUENCE [LARGE SCALE GENOMIC DNA]</scope>
    <source>
        <strain evidence="1 2">SCSIO 02100</strain>
    </source>
</reference>
<protein>
    <submittedName>
        <fullName evidence="1">Uncharacterized protein</fullName>
    </submittedName>
</protein>
<dbReference type="AlphaFoldDB" id="A0A1E7KJ62"/>
<gene>
    <name evidence="1" type="ORF">AN216_09580</name>
</gene>
<evidence type="ECO:0000313" key="1">
    <source>
        <dbReference type="EMBL" id="OEV03887.1"/>
    </source>
</evidence>
<dbReference type="Proteomes" id="UP000176101">
    <property type="component" value="Unassembled WGS sequence"/>
</dbReference>
<evidence type="ECO:0000313" key="2">
    <source>
        <dbReference type="Proteomes" id="UP000176101"/>
    </source>
</evidence>
<name>A0A1E7KJ62_9ACTN</name>
<accession>A0A1E7KJ62</accession>
<proteinExistence type="predicted"/>
<dbReference type="STRING" id="1075402.AN216_09580"/>
<organism evidence="1 2">
    <name type="scientific">Streptomyces oceani</name>
    <dbReference type="NCBI Taxonomy" id="1075402"/>
    <lineage>
        <taxon>Bacteria</taxon>
        <taxon>Bacillati</taxon>
        <taxon>Actinomycetota</taxon>
        <taxon>Actinomycetes</taxon>
        <taxon>Kitasatosporales</taxon>
        <taxon>Streptomycetaceae</taxon>
        <taxon>Streptomyces</taxon>
    </lineage>
</organism>
<comment type="caution">
    <text evidence="1">The sequence shown here is derived from an EMBL/GenBank/DDBJ whole genome shotgun (WGS) entry which is preliminary data.</text>
</comment>
<keyword evidence="2" id="KW-1185">Reference proteome</keyword>
<dbReference type="EMBL" id="LJGU01000115">
    <property type="protein sequence ID" value="OEV03887.1"/>
    <property type="molecule type" value="Genomic_DNA"/>
</dbReference>
<dbReference type="RefSeq" id="WP_070196209.1">
    <property type="nucleotide sequence ID" value="NZ_LJGU01000115.1"/>
</dbReference>